<keyword evidence="2" id="KW-0238">DNA-binding</keyword>
<dbReference type="SMART" id="SM00421">
    <property type="entry name" value="HTH_LUXR"/>
    <property type="match status" value="1"/>
</dbReference>
<dbReference type="CDD" id="cd06170">
    <property type="entry name" value="LuxR_C_like"/>
    <property type="match status" value="1"/>
</dbReference>
<sequence length="237" mass="25308">MQALIADSEELYRLSLKEVVRASATFESVIEVGTEHSFVTAAAGTSNISLVVVRPASLGRGAADFIKLVRRLYPDAALVTITEGQEIPLDTAGTGLSVPRSAPVGMIIKTIRRALQLPVDHIGHTATQPARPDVGAAMRGHRTGTNGYRLKEETVDLGRLSFRQKQILAMAADGLPNKEIAARLDIAEGTVKAHMHAIFKVLGVSNRTQAVIRYGATGQDNGRFMQPATGWMTAGAV</sequence>
<proteinExistence type="predicted"/>
<dbReference type="Proteomes" id="UP001217500">
    <property type="component" value="Chromosome"/>
</dbReference>
<dbReference type="Gene3D" id="1.10.10.10">
    <property type="entry name" value="Winged helix-like DNA-binding domain superfamily/Winged helix DNA-binding domain"/>
    <property type="match status" value="1"/>
</dbReference>
<evidence type="ECO:0000256" key="1">
    <source>
        <dbReference type="ARBA" id="ARBA00023015"/>
    </source>
</evidence>
<feature type="domain" description="HTH luxR-type" evidence="5">
    <location>
        <begin position="153"/>
        <end position="218"/>
    </location>
</feature>
<dbReference type="Pfam" id="PF00196">
    <property type="entry name" value="GerE"/>
    <property type="match status" value="1"/>
</dbReference>
<dbReference type="RefSeq" id="WP_289504925.1">
    <property type="nucleotide sequence ID" value="NZ_CP116805.1"/>
</dbReference>
<evidence type="ECO:0000313" key="7">
    <source>
        <dbReference type="Proteomes" id="UP001217500"/>
    </source>
</evidence>
<dbReference type="PROSITE" id="PS50043">
    <property type="entry name" value="HTH_LUXR_2"/>
    <property type="match status" value="1"/>
</dbReference>
<reference evidence="6" key="1">
    <citation type="submission" date="2023-01" db="EMBL/GenBank/DDBJ databases">
        <title>The genome sequence of Kordiimonadaceae bacterium 6D33.</title>
        <authorList>
            <person name="Liu Y."/>
        </authorList>
    </citation>
    <scope>NUCLEOTIDE SEQUENCE</scope>
    <source>
        <strain evidence="6">6D33</strain>
    </source>
</reference>
<feature type="region of interest" description="Disordered" evidence="4">
    <location>
        <begin position="124"/>
        <end position="143"/>
    </location>
</feature>
<dbReference type="GO" id="GO:0006355">
    <property type="term" value="P:regulation of DNA-templated transcription"/>
    <property type="evidence" value="ECO:0007669"/>
    <property type="project" value="InterPro"/>
</dbReference>
<protein>
    <submittedName>
        <fullName evidence="6">Response regulator transcription factor</fullName>
    </submittedName>
</protein>
<keyword evidence="1" id="KW-0805">Transcription regulation</keyword>
<evidence type="ECO:0000256" key="3">
    <source>
        <dbReference type="ARBA" id="ARBA00023163"/>
    </source>
</evidence>
<dbReference type="PANTHER" id="PTHR44688">
    <property type="entry name" value="DNA-BINDING TRANSCRIPTIONAL ACTIVATOR DEVR_DOSR"/>
    <property type="match status" value="1"/>
</dbReference>
<dbReference type="KEGG" id="gso:PH603_05200"/>
<organism evidence="6 7">
    <name type="scientific">Gimibacter soli</name>
    <dbReference type="NCBI Taxonomy" id="3024400"/>
    <lineage>
        <taxon>Bacteria</taxon>
        <taxon>Pseudomonadati</taxon>
        <taxon>Pseudomonadota</taxon>
        <taxon>Alphaproteobacteria</taxon>
        <taxon>Kordiimonadales</taxon>
        <taxon>Temperatibacteraceae</taxon>
        <taxon>Gimibacter</taxon>
    </lineage>
</organism>
<accession>A0AAF0BL82</accession>
<keyword evidence="3" id="KW-0804">Transcription</keyword>
<evidence type="ECO:0000256" key="2">
    <source>
        <dbReference type="ARBA" id="ARBA00023125"/>
    </source>
</evidence>
<gene>
    <name evidence="6" type="ORF">PH603_05200</name>
</gene>
<dbReference type="GO" id="GO:0003677">
    <property type="term" value="F:DNA binding"/>
    <property type="evidence" value="ECO:0007669"/>
    <property type="project" value="UniProtKB-KW"/>
</dbReference>
<dbReference type="PANTHER" id="PTHR44688:SF16">
    <property type="entry name" value="DNA-BINDING TRANSCRIPTIONAL ACTIVATOR DEVR_DOSR"/>
    <property type="match status" value="1"/>
</dbReference>
<keyword evidence="7" id="KW-1185">Reference proteome</keyword>
<dbReference type="AlphaFoldDB" id="A0AAF0BL82"/>
<name>A0AAF0BL82_9PROT</name>
<dbReference type="InterPro" id="IPR000792">
    <property type="entry name" value="Tscrpt_reg_LuxR_C"/>
</dbReference>
<dbReference type="InterPro" id="IPR016032">
    <property type="entry name" value="Sig_transdc_resp-reg_C-effctor"/>
</dbReference>
<evidence type="ECO:0000259" key="5">
    <source>
        <dbReference type="PROSITE" id="PS50043"/>
    </source>
</evidence>
<evidence type="ECO:0000313" key="6">
    <source>
        <dbReference type="EMBL" id="WCL55154.1"/>
    </source>
</evidence>
<dbReference type="InterPro" id="IPR036388">
    <property type="entry name" value="WH-like_DNA-bd_sf"/>
</dbReference>
<evidence type="ECO:0000256" key="4">
    <source>
        <dbReference type="SAM" id="MobiDB-lite"/>
    </source>
</evidence>
<dbReference type="EMBL" id="CP116805">
    <property type="protein sequence ID" value="WCL55154.1"/>
    <property type="molecule type" value="Genomic_DNA"/>
</dbReference>
<dbReference type="PRINTS" id="PR00038">
    <property type="entry name" value="HTHLUXR"/>
</dbReference>
<dbReference type="SUPFAM" id="SSF46894">
    <property type="entry name" value="C-terminal effector domain of the bipartite response regulators"/>
    <property type="match status" value="1"/>
</dbReference>